<dbReference type="SUPFAM" id="SSF55811">
    <property type="entry name" value="Nudix"/>
    <property type="match status" value="1"/>
</dbReference>
<accession>A0A5S4H6T9</accession>
<evidence type="ECO:0000259" key="1">
    <source>
        <dbReference type="PROSITE" id="PS51462"/>
    </source>
</evidence>
<comment type="caution">
    <text evidence="2">The sequence shown here is derived from an EMBL/GenBank/DDBJ whole genome shotgun (WGS) entry which is preliminary data.</text>
</comment>
<dbReference type="Pfam" id="PF00293">
    <property type="entry name" value="NUDIX"/>
    <property type="match status" value="1"/>
</dbReference>
<reference evidence="2 3" key="1">
    <citation type="submission" date="2019-05" db="EMBL/GenBank/DDBJ databases">
        <title>Draft genome sequence of Actinomadura geliboluensis A8036.</title>
        <authorList>
            <person name="Saricaoglu S."/>
            <person name="Isik K."/>
        </authorList>
    </citation>
    <scope>NUCLEOTIDE SEQUENCE [LARGE SCALE GENOMIC DNA]</scope>
    <source>
        <strain evidence="2 3">A8036</strain>
    </source>
</reference>
<dbReference type="InterPro" id="IPR000086">
    <property type="entry name" value="NUDIX_hydrolase_dom"/>
</dbReference>
<dbReference type="AlphaFoldDB" id="A0A5S4H6T9"/>
<sequence>MSRGPADSPAGAARHVDAISLLRRWQAPDPRQGRLREAFLEHLLAHPDGTDRGCDAGHITVGVAVLDRARAHVLLTHHRKMGRWAQLGGHCEPGDPTLAAAARREAVEESGIPDLEVAGTPLRLDRYHARCGGRDLPHLDVQFTATAPPGAVPEPVPGGDEARWFPVGALPASADEGTRALVRHALAVGTPG</sequence>
<feature type="domain" description="Nudix hydrolase" evidence="1">
    <location>
        <begin position="56"/>
        <end position="187"/>
    </location>
</feature>
<name>A0A5S4H6T9_9ACTN</name>
<evidence type="ECO:0000313" key="2">
    <source>
        <dbReference type="EMBL" id="TMR40837.1"/>
    </source>
</evidence>
<gene>
    <name evidence="2" type="ORF">ETD96_08745</name>
</gene>
<dbReference type="InterPro" id="IPR015797">
    <property type="entry name" value="NUDIX_hydrolase-like_dom_sf"/>
</dbReference>
<dbReference type="PROSITE" id="PS51462">
    <property type="entry name" value="NUDIX"/>
    <property type="match status" value="1"/>
</dbReference>
<protein>
    <submittedName>
        <fullName evidence="2">NUDIX domain-containing protein</fullName>
    </submittedName>
</protein>
<evidence type="ECO:0000313" key="3">
    <source>
        <dbReference type="Proteomes" id="UP000305238"/>
    </source>
</evidence>
<proteinExistence type="predicted"/>
<dbReference type="RefSeq" id="WP_138635794.1">
    <property type="nucleotide sequence ID" value="NZ_VCKZ01000041.1"/>
</dbReference>
<keyword evidence="3" id="KW-1185">Reference proteome</keyword>
<dbReference type="EMBL" id="VCKZ01000041">
    <property type="protein sequence ID" value="TMR40837.1"/>
    <property type="molecule type" value="Genomic_DNA"/>
</dbReference>
<organism evidence="2 3">
    <name type="scientific">Actinomadura geliboluensis</name>
    <dbReference type="NCBI Taxonomy" id="882440"/>
    <lineage>
        <taxon>Bacteria</taxon>
        <taxon>Bacillati</taxon>
        <taxon>Actinomycetota</taxon>
        <taxon>Actinomycetes</taxon>
        <taxon>Streptosporangiales</taxon>
        <taxon>Thermomonosporaceae</taxon>
        <taxon>Actinomadura</taxon>
    </lineage>
</organism>
<dbReference type="OrthoDB" id="129709at2"/>
<dbReference type="Gene3D" id="3.90.79.10">
    <property type="entry name" value="Nucleoside Triphosphate Pyrophosphohydrolase"/>
    <property type="match status" value="1"/>
</dbReference>
<dbReference type="Proteomes" id="UP000305238">
    <property type="component" value="Unassembled WGS sequence"/>
</dbReference>